<evidence type="ECO:0000256" key="4">
    <source>
        <dbReference type="ARBA" id="ARBA00022729"/>
    </source>
</evidence>
<evidence type="ECO:0000313" key="12">
    <source>
        <dbReference type="Proteomes" id="UP000027308"/>
    </source>
</evidence>
<keyword evidence="5" id="KW-0574">Periplasm</keyword>
<gene>
    <name evidence="11" type="ORF">GIW13_08595</name>
    <name evidence="10" type="ORF">PS417_20600</name>
</gene>
<keyword evidence="6" id="KW-0016">Alginate biosynthesis</keyword>
<feature type="domain" description="AlgX/AlgJ SGNH hydrolase-like" evidence="9">
    <location>
        <begin position="106"/>
        <end position="278"/>
    </location>
</feature>
<dbReference type="Proteomes" id="UP000027308">
    <property type="component" value="Chromosome"/>
</dbReference>
<reference evidence="10 12" key="1">
    <citation type="submission" date="2014-05" db="EMBL/GenBank/DDBJ databases">
        <title>Pseudomonas simiae WCS417.</title>
        <authorList>
            <person name="Berendsen R.L."/>
        </authorList>
    </citation>
    <scope>NUCLEOTIDE SEQUENCE [LARGE SCALE GENOMIC DNA]</scope>
    <source>
        <strain evidence="10 12">WCS417</strain>
    </source>
</reference>
<evidence type="ECO:0000256" key="7">
    <source>
        <dbReference type="ARBA" id="ARBA00023315"/>
    </source>
</evidence>
<comment type="pathway">
    <text evidence="2">Glycan biosynthesis; alginate biosynthesis.</text>
</comment>
<evidence type="ECO:0000256" key="3">
    <source>
        <dbReference type="ARBA" id="ARBA00022679"/>
    </source>
</evidence>
<evidence type="ECO:0000256" key="1">
    <source>
        <dbReference type="ARBA" id="ARBA00004418"/>
    </source>
</evidence>
<dbReference type="EMBL" id="CP007637">
    <property type="protein sequence ID" value="AIB37936.1"/>
    <property type="molecule type" value="Genomic_DNA"/>
</dbReference>
<evidence type="ECO:0000256" key="8">
    <source>
        <dbReference type="SAM" id="Phobius"/>
    </source>
</evidence>
<dbReference type="RefSeq" id="WP_010208598.1">
    <property type="nucleotide sequence ID" value="NZ_CP007637.1"/>
</dbReference>
<dbReference type="UniPathway" id="UPA00286"/>
<dbReference type="EMBL" id="WKCM01000011">
    <property type="protein sequence ID" value="MCF5318343.1"/>
    <property type="molecule type" value="Genomic_DNA"/>
</dbReference>
<keyword evidence="8" id="KW-1133">Transmembrane helix</keyword>
<keyword evidence="4" id="KW-0732">Signal</keyword>
<organism evidence="10 12">
    <name type="scientific">Pseudomonas simiae</name>
    <dbReference type="NCBI Taxonomy" id="321846"/>
    <lineage>
        <taxon>Bacteria</taxon>
        <taxon>Pseudomonadati</taxon>
        <taxon>Pseudomonadota</taxon>
        <taxon>Gammaproteobacteria</taxon>
        <taxon>Pseudomonadales</taxon>
        <taxon>Pseudomonadaceae</taxon>
        <taxon>Pseudomonas</taxon>
    </lineage>
</organism>
<dbReference type="GeneID" id="45624672"/>
<name>A0A1N7UAC1_9PSED</name>
<keyword evidence="8" id="KW-0812">Transmembrane</keyword>
<sequence length="390" mass="43989">MSYASESSERSTATKRTYHWWSLIGGVVAVVVVVHLFPLFNIPEPGLAENRVLASAPSVPKSLSDWAVLPAKLDAFAIDQFPLRTHMISTLNLIRYTLGYSGSKRIIVGQNGWLFYDDGSHLVQMSGALILDKPNIDAWVSGFRQRVEYLSKRDAKFYFMVAPVKEDIYPENRPYWMPEQRVNTEVDEIIKASKEAGIDQIVDPRVAIFQERHNQKLYDEYDTHWTGLGAYIAYNQLMTRMSVDFTDMQPLPLAAFTPVVLPMVGTARDLSLMLGIAGSVPHDRVSFAEMLTHPLEKTTFLSDNHSWVGPQVLHTDAKTGKTLLLLRDSFSTELLPFLKEHFDKIVTAHVQDGFFRTDLIEQFKPDAVAVVIIETGARHTMGMMPALESQ</sequence>
<evidence type="ECO:0000256" key="2">
    <source>
        <dbReference type="ARBA" id="ARBA00005182"/>
    </source>
</evidence>
<accession>A0A1N7UAC1</accession>
<evidence type="ECO:0000256" key="6">
    <source>
        <dbReference type="ARBA" id="ARBA00022841"/>
    </source>
</evidence>
<protein>
    <recommendedName>
        <fullName evidence="9">AlgX/AlgJ SGNH hydrolase-like domain-containing protein</fullName>
    </recommendedName>
</protein>
<proteinExistence type="predicted"/>
<dbReference type="Proteomes" id="UP000814078">
    <property type="component" value="Unassembled WGS sequence"/>
</dbReference>
<dbReference type="GO" id="GO:0016746">
    <property type="term" value="F:acyltransferase activity"/>
    <property type="evidence" value="ECO:0007669"/>
    <property type="project" value="UniProtKB-KW"/>
</dbReference>
<dbReference type="AlphaFoldDB" id="A0A1N7UAC1"/>
<evidence type="ECO:0000313" key="10">
    <source>
        <dbReference type="EMBL" id="AIB37936.1"/>
    </source>
</evidence>
<evidence type="ECO:0000313" key="11">
    <source>
        <dbReference type="EMBL" id="MCF5318343.1"/>
    </source>
</evidence>
<evidence type="ECO:0000259" key="9">
    <source>
        <dbReference type="Pfam" id="PF16822"/>
    </source>
</evidence>
<keyword evidence="7" id="KW-0012">Acyltransferase</keyword>
<dbReference type="InterPro" id="IPR031811">
    <property type="entry name" value="ALGX/ALGJ_SGNH-like"/>
</dbReference>
<dbReference type="GO" id="GO:0042597">
    <property type="term" value="C:periplasmic space"/>
    <property type="evidence" value="ECO:0007669"/>
    <property type="project" value="UniProtKB-SubCell"/>
</dbReference>
<feature type="transmembrane region" description="Helical" evidence="8">
    <location>
        <begin position="20"/>
        <end position="40"/>
    </location>
</feature>
<keyword evidence="3" id="KW-0808">Transferase</keyword>
<comment type="subcellular location">
    <subcellularLocation>
        <location evidence="1">Periplasm</location>
    </subcellularLocation>
</comment>
<evidence type="ECO:0000256" key="5">
    <source>
        <dbReference type="ARBA" id="ARBA00022764"/>
    </source>
</evidence>
<keyword evidence="13" id="KW-1185">Reference proteome</keyword>
<dbReference type="eggNOG" id="COG0457">
    <property type="taxonomic scope" value="Bacteria"/>
</dbReference>
<dbReference type="Pfam" id="PF16822">
    <property type="entry name" value="ALGX"/>
    <property type="match status" value="1"/>
</dbReference>
<keyword evidence="8" id="KW-0472">Membrane</keyword>
<dbReference type="GO" id="GO:0042121">
    <property type="term" value="P:alginic acid biosynthetic process"/>
    <property type="evidence" value="ECO:0007669"/>
    <property type="project" value="UniProtKB-UniPathway"/>
</dbReference>
<dbReference type="OrthoDB" id="9760774at2"/>
<reference evidence="11 13" key="2">
    <citation type="submission" date="2019-11" db="EMBL/GenBank/DDBJ databases">
        <title>Epiphytic Pseudomonas syringae from cherry orchards.</title>
        <authorList>
            <person name="Hulin M.T."/>
        </authorList>
    </citation>
    <scope>NUCLEOTIDE SEQUENCE [LARGE SCALE GENOMIC DNA]</scope>
    <source>
        <strain evidence="11 13">PA-5-11C</strain>
    </source>
</reference>
<evidence type="ECO:0000313" key="13">
    <source>
        <dbReference type="Proteomes" id="UP000814078"/>
    </source>
</evidence>